<proteinExistence type="inferred from homology"/>
<name>A0ABD4Z7C4_9CREN</name>
<dbReference type="Proteomes" id="UP001529235">
    <property type="component" value="Unassembled WGS sequence"/>
</dbReference>
<accession>A0ABD4Z7C4</accession>
<evidence type="ECO:0000313" key="4">
    <source>
        <dbReference type="EMBL" id="MDK6029226.1"/>
    </source>
</evidence>
<evidence type="ECO:0000256" key="1">
    <source>
        <dbReference type="ARBA" id="ARBA00007137"/>
    </source>
</evidence>
<evidence type="ECO:0000256" key="3">
    <source>
        <dbReference type="ARBA" id="ARBA00022679"/>
    </source>
</evidence>
<evidence type="ECO:0000256" key="2">
    <source>
        <dbReference type="ARBA" id="ARBA00022603"/>
    </source>
</evidence>
<dbReference type="Pfam" id="PF06253">
    <property type="entry name" value="MTTB"/>
    <property type="match status" value="1"/>
</dbReference>
<protein>
    <submittedName>
        <fullName evidence="4">Trimethylamine methyltransferase family protein</fullName>
    </submittedName>
</protein>
<comment type="caution">
    <text evidence="4">The sequence shown here is derived from an EMBL/GenBank/DDBJ whole genome shotgun (WGS) entry which is preliminary data.</text>
</comment>
<evidence type="ECO:0000313" key="5">
    <source>
        <dbReference type="Proteomes" id="UP001529235"/>
    </source>
</evidence>
<gene>
    <name evidence="4" type="ORF">QPL79_07600</name>
</gene>
<dbReference type="GO" id="GO:0008168">
    <property type="term" value="F:methyltransferase activity"/>
    <property type="evidence" value="ECO:0007669"/>
    <property type="project" value="UniProtKB-KW"/>
</dbReference>
<sequence>MARPRLEVLSREEVEKIHVASLNVLSRVGVRIDHENALKLLNSVGAEVDFNKRIAKIPENLVREAIAKAPKVVKLCSRDGKLCYELSEGRNTYFDVGSAAYYYIDWRTDEVRRPLSKDLADVAKVTDYLSNTHIMSTALVPADVPDVIADRWRMYVVAKYTTKPIDTGAFTVEGIPDAAKIMASVIGEENVSKRPFMFFAVCPSPPLKWSYLTMQNLIDCAKLGLPAHIIPMPQTGGTAPATIAGSVVQANAEFLSGLVVAQFVNPGAPIIYSGSPTVFEQRFATSCTGSIEVQLISSAISQMAKFYGFPSASYTIVSDSKVFDEQASLESAIGAIISVLAGLDIAIGSGMLYEENAISLLKLVVDDDVAGMALRFGRGIDVDVDTLAEKVFEEVGPGGLFLKHKHTRVWWRKEHFMPRLLDKRSADMWRKMGGKSLKVVAKEYVEEILKKHQPEPLPQDVEKELRKTVTEIAKRYGIEKLPEV</sequence>
<dbReference type="EMBL" id="JASNVW010000005">
    <property type="protein sequence ID" value="MDK6029226.1"/>
    <property type="molecule type" value="Genomic_DNA"/>
</dbReference>
<organism evidence="4 5">
    <name type="scientific">Ignisphaera cupida</name>
    <dbReference type="NCBI Taxonomy" id="3050454"/>
    <lineage>
        <taxon>Archaea</taxon>
        <taxon>Thermoproteota</taxon>
        <taxon>Thermoprotei</taxon>
        <taxon>Desulfurococcales</taxon>
        <taxon>Desulfurococcaceae</taxon>
        <taxon>Ignisphaera</taxon>
    </lineage>
</organism>
<dbReference type="Gene3D" id="3.20.20.480">
    <property type="entry name" value="Trimethylamine methyltransferase-like"/>
    <property type="match status" value="1"/>
</dbReference>
<dbReference type="GO" id="GO:0032259">
    <property type="term" value="P:methylation"/>
    <property type="evidence" value="ECO:0007669"/>
    <property type="project" value="UniProtKB-KW"/>
</dbReference>
<comment type="similarity">
    <text evidence="1">Belongs to the trimethylamine methyltransferase family.</text>
</comment>
<dbReference type="AlphaFoldDB" id="A0ABD4Z7C4"/>
<dbReference type="InterPro" id="IPR038601">
    <property type="entry name" value="MttB-like_sf"/>
</dbReference>
<dbReference type="RefSeq" id="WP_285274210.1">
    <property type="nucleotide sequence ID" value="NZ_JASNVW010000005.1"/>
</dbReference>
<keyword evidence="3" id="KW-0808">Transferase</keyword>
<reference evidence="4 5" key="1">
    <citation type="submission" date="2023-05" db="EMBL/GenBank/DDBJ databases">
        <title>A new hyperthermophilic archaea 'Ignisphaera cupida' sp. nov. and description of the family 'Ignisphaeraceae' fam. nov.</title>
        <authorList>
            <person name="Podosokorskaya O.A."/>
            <person name="Elcheninov A.G."/>
            <person name="Klukina A."/>
            <person name="Merkel A.Y."/>
        </authorList>
    </citation>
    <scope>NUCLEOTIDE SEQUENCE [LARGE SCALE GENOMIC DNA]</scope>
    <source>
        <strain evidence="4 5">4213-co</strain>
    </source>
</reference>
<keyword evidence="2 4" id="KW-0489">Methyltransferase</keyword>
<keyword evidence="5" id="KW-1185">Reference proteome</keyword>
<dbReference type="InterPro" id="IPR010426">
    <property type="entry name" value="MTTB_MeTrfase"/>
</dbReference>